<dbReference type="InterPro" id="IPR000835">
    <property type="entry name" value="HTH_MarR-typ"/>
</dbReference>
<protein>
    <submittedName>
        <fullName evidence="2">MarR family transcriptional regulator</fullName>
    </submittedName>
</protein>
<reference evidence="3" key="1">
    <citation type="journal article" date="2019" name="Int. J. Syst. Evol. Microbiol.">
        <title>The Global Catalogue of Microorganisms (GCM) 10K type strain sequencing project: providing services to taxonomists for standard genome sequencing and annotation.</title>
        <authorList>
            <consortium name="The Broad Institute Genomics Platform"/>
            <consortium name="The Broad Institute Genome Sequencing Center for Infectious Disease"/>
            <person name="Wu L."/>
            <person name="Ma J."/>
        </authorList>
    </citation>
    <scope>NUCLEOTIDE SEQUENCE [LARGE SCALE GENOMIC DNA]</scope>
    <source>
        <strain evidence="3">JCM 31486</strain>
    </source>
</reference>
<comment type="caution">
    <text evidence="2">The sequence shown here is derived from an EMBL/GenBank/DDBJ whole genome shotgun (WGS) entry which is preliminary data.</text>
</comment>
<dbReference type="PROSITE" id="PS50995">
    <property type="entry name" value="HTH_MARR_2"/>
    <property type="match status" value="1"/>
</dbReference>
<proteinExistence type="predicted"/>
<gene>
    <name evidence="2" type="ORF">ACFQ1S_31895</name>
</gene>
<dbReference type="SUPFAM" id="SSF46785">
    <property type="entry name" value="Winged helix' DNA-binding domain"/>
    <property type="match status" value="1"/>
</dbReference>
<evidence type="ECO:0000259" key="1">
    <source>
        <dbReference type="PROSITE" id="PS50995"/>
    </source>
</evidence>
<dbReference type="InterPro" id="IPR036388">
    <property type="entry name" value="WH-like_DNA-bd_sf"/>
</dbReference>
<dbReference type="Gene3D" id="1.10.10.10">
    <property type="entry name" value="Winged helix-like DNA-binding domain superfamily/Winged helix DNA-binding domain"/>
    <property type="match status" value="1"/>
</dbReference>
<dbReference type="PANTHER" id="PTHR33164:SF43">
    <property type="entry name" value="HTH-TYPE TRANSCRIPTIONAL REPRESSOR YETL"/>
    <property type="match status" value="1"/>
</dbReference>
<dbReference type="Pfam" id="PF01047">
    <property type="entry name" value="MarR"/>
    <property type="match status" value="1"/>
</dbReference>
<dbReference type="Proteomes" id="UP001597045">
    <property type="component" value="Unassembled WGS sequence"/>
</dbReference>
<dbReference type="EMBL" id="JBHTIS010002416">
    <property type="protein sequence ID" value="MFD1049810.1"/>
    <property type="molecule type" value="Genomic_DNA"/>
</dbReference>
<evidence type="ECO:0000313" key="2">
    <source>
        <dbReference type="EMBL" id="MFD1049810.1"/>
    </source>
</evidence>
<evidence type="ECO:0000313" key="3">
    <source>
        <dbReference type="Proteomes" id="UP001597045"/>
    </source>
</evidence>
<accession>A0ABW3ML46</accession>
<dbReference type="SMART" id="SM00347">
    <property type="entry name" value="HTH_MARR"/>
    <property type="match status" value="1"/>
</dbReference>
<dbReference type="PANTHER" id="PTHR33164">
    <property type="entry name" value="TRANSCRIPTIONAL REGULATOR, MARR FAMILY"/>
    <property type="match status" value="1"/>
</dbReference>
<dbReference type="PRINTS" id="PR00598">
    <property type="entry name" value="HTHMARR"/>
</dbReference>
<name>A0ABW3ML46_9PSEU</name>
<keyword evidence="3" id="KW-1185">Reference proteome</keyword>
<feature type="non-terminal residue" evidence="2">
    <location>
        <position position="1"/>
    </location>
</feature>
<sequence>TAGMTRLLDRLVDKGLLRRVQHPGDRRSIFIELTVDGQALVPRLPPIFGRANKQLFHGFTTAEITAMTSMLTRMSNNLAG</sequence>
<organism evidence="2 3">
    <name type="scientific">Kibdelosporangium lantanae</name>
    <dbReference type="NCBI Taxonomy" id="1497396"/>
    <lineage>
        <taxon>Bacteria</taxon>
        <taxon>Bacillati</taxon>
        <taxon>Actinomycetota</taxon>
        <taxon>Actinomycetes</taxon>
        <taxon>Pseudonocardiales</taxon>
        <taxon>Pseudonocardiaceae</taxon>
        <taxon>Kibdelosporangium</taxon>
    </lineage>
</organism>
<feature type="domain" description="HTH marR-type" evidence="1">
    <location>
        <begin position="1"/>
        <end position="76"/>
    </location>
</feature>
<dbReference type="InterPro" id="IPR039422">
    <property type="entry name" value="MarR/SlyA-like"/>
</dbReference>
<dbReference type="InterPro" id="IPR036390">
    <property type="entry name" value="WH_DNA-bd_sf"/>
</dbReference>